<evidence type="ECO:0000256" key="3">
    <source>
        <dbReference type="ARBA" id="ARBA00022771"/>
    </source>
</evidence>
<dbReference type="GO" id="GO:0006974">
    <property type="term" value="P:DNA damage response"/>
    <property type="evidence" value="ECO:0007669"/>
    <property type="project" value="TreeGrafter"/>
</dbReference>
<dbReference type="InterPro" id="IPR019447">
    <property type="entry name" value="DNA/RNA-bd_Kin17_WH-like_dom"/>
</dbReference>
<dbReference type="Pfam" id="PF10357">
    <property type="entry name" value="WH_KIN17"/>
    <property type="match status" value="1"/>
</dbReference>
<feature type="compositionally biased region" description="Basic and acidic residues" evidence="5">
    <location>
        <begin position="191"/>
        <end position="212"/>
    </location>
</feature>
<gene>
    <name evidence="7" type="ORF">N0F65_012535</name>
</gene>
<dbReference type="InterPro" id="IPR014722">
    <property type="entry name" value="Rib_uL2_dom2"/>
</dbReference>
<dbReference type="AlphaFoldDB" id="A0AAV2YL43"/>
<dbReference type="EMBL" id="DAKRPA010000230">
    <property type="protein sequence ID" value="DAZ94846.1"/>
    <property type="molecule type" value="Genomic_DNA"/>
</dbReference>
<feature type="region of interest" description="Disordered" evidence="5">
    <location>
        <begin position="870"/>
        <end position="907"/>
    </location>
</feature>
<dbReference type="InterPro" id="IPR036236">
    <property type="entry name" value="Znf_C2H2_sf"/>
</dbReference>
<accession>A0AAV2YL43</accession>
<feature type="domain" description="DNA/RNA-binding protein Kin17 WH-like" evidence="6">
    <location>
        <begin position="684"/>
        <end position="810"/>
    </location>
</feature>
<evidence type="ECO:0000256" key="5">
    <source>
        <dbReference type="SAM" id="MobiDB-lite"/>
    </source>
</evidence>
<dbReference type="GO" id="GO:0008270">
    <property type="term" value="F:zinc ion binding"/>
    <property type="evidence" value="ECO:0007669"/>
    <property type="project" value="UniProtKB-KW"/>
</dbReference>
<dbReference type="Proteomes" id="UP001146120">
    <property type="component" value="Unassembled WGS sequence"/>
</dbReference>
<reference evidence="7" key="2">
    <citation type="journal article" date="2023" name="Microbiol Resour">
        <title>Decontamination and Annotation of the Draft Genome Sequence of the Oomycete Lagenidium giganteum ARSEF 373.</title>
        <authorList>
            <person name="Morgan W.R."/>
            <person name="Tartar A."/>
        </authorList>
    </citation>
    <scope>NUCLEOTIDE SEQUENCE</scope>
    <source>
        <strain evidence="7">ARSEF 373</strain>
    </source>
</reference>
<feature type="region of interest" description="Disordered" evidence="5">
    <location>
        <begin position="813"/>
        <end position="836"/>
    </location>
</feature>
<dbReference type="InterPro" id="IPR037321">
    <property type="entry name" value="KIN17-like"/>
</dbReference>
<evidence type="ECO:0000313" key="8">
    <source>
        <dbReference type="Proteomes" id="UP001146120"/>
    </source>
</evidence>
<dbReference type="Gene3D" id="2.30.30.30">
    <property type="match status" value="1"/>
</dbReference>
<dbReference type="GO" id="GO:0006260">
    <property type="term" value="P:DNA replication"/>
    <property type="evidence" value="ECO:0007669"/>
    <property type="project" value="TreeGrafter"/>
</dbReference>
<comment type="caution">
    <text evidence="7">The sequence shown here is derived from an EMBL/GenBank/DDBJ whole genome shotgun (WGS) entry which is preliminary data.</text>
</comment>
<dbReference type="PANTHER" id="PTHR12805:SF0">
    <property type="entry name" value="DNA_RNA-BINDING PROTEIN KIN17"/>
    <property type="match status" value="1"/>
</dbReference>
<keyword evidence="8" id="KW-1185">Reference proteome</keyword>
<evidence type="ECO:0000313" key="7">
    <source>
        <dbReference type="EMBL" id="DAZ94846.1"/>
    </source>
</evidence>
<dbReference type="FunFam" id="2.30.30.140:FF:000092">
    <property type="entry name" value="DNA/RNA-binding protein KIN17"/>
    <property type="match status" value="1"/>
</dbReference>
<dbReference type="Pfam" id="PF18131">
    <property type="entry name" value="KN17_SH3"/>
    <property type="match status" value="1"/>
</dbReference>
<keyword evidence="3" id="KW-0863">Zinc-finger</keyword>
<dbReference type="SMART" id="SM01253">
    <property type="entry name" value="Kin17_mid"/>
    <property type="match status" value="1"/>
</dbReference>
<reference evidence="7" key="1">
    <citation type="submission" date="2022-11" db="EMBL/GenBank/DDBJ databases">
        <authorList>
            <person name="Morgan W.R."/>
            <person name="Tartar A."/>
        </authorList>
    </citation>
    <scope>NUCLEOTIDE SEQUENCE</scope>
    <source>
        <strain evidence="7">ARSEF 373</strain>
    </source>
</reference>
<name>A0AAV2YL43_9STRA</name>
<protein>
    <recommendedName>
        <fullName evidence="6">DNA/RNA-binding protein Kin17 WH-like domain-containing protein</fullName>
    </recommendedName>
</protein>
<dbReference type="GO" id="GO:0003690">
    <property type="term" value="F:double-stranded DNA binding"/>
    <property type="evidence" value="ECO:0007669"/>
    <property type="project" value="TreeGrafter"/>
</dbReference>
<evidence type="ECO:0000256" key="4">
    <source>
        <dbReference type="ARBA" id="ARBA00022833"/>
    </source>
</evidence>
<dbReference type="SUPFAM" id="SSF57667">
    <property type="entry name" value="beta-beta-alpha zinc fingers"/>
    <property type="match status" value="1"/>
</dbReference>
<keyword evidence="2" id="KW-0479">Metal-binding</keyword>
<evidence type="ECO:0000259" key="6">
    <source>
        <dbReference type="SMART" id="SM01253"/>
    </source>
</evidence>
<keyword evidence="4" id="KW-0862">Zinc</keyword>
<feature type="region of interest" description="Disordered" evidence="5">
    <location>
        <begin position="498"/>
        <end position="526"/>
    </location>
</feature>
<dbReference type="InterPro" id="IPR041995">
    <property type="entry name" value="KOW_KIN17"/>
</dbReference>
<feature type="region of interest" description="Disordered" evidence="5">
    <location>
        <begin position="176"/>
        <end position="212"/>
    </location>
</feature>
<feature type="compositionally biased region" description="Basic and acidic residues" evidence="5">
    <location>
        <begin position="887"/>
        <end position="907"/>
    </location>
</feature>
<dbReference type="Gene3D" id="2.30.30.140">
    <property type="match status" value="1"/>
</dbReference>
<dbReference type="InterPro" id="IPR038254">
    <property type="entry name" value="KIN17_WH-like_sf"/>
</dbReference>
<proteinExistence type="inferred from homology"/>
<dbReference type="InterPro" id="IPR056767">
    <property type="entry name" value="C2H2-Znf_KIN17"/>
</dbReference>
<feature type="compositionally biased region" description="Basic and acidic residues" evidence="5">
    <location>
        <begin position="822"/>
        <end position="836"/>
    </location>
</feature>
<dbReference type="InterPro" id="IPR041330">
    <property type="entry name" value="KN17_SH3"/>
</dbReference>
<dbReference type="Pfam" id="PF25095">
    <property type="entry name" value="C2H2-zf_KIN17"/>
    <property type="match status" value="1"/>
</dbReference>
<dbReference type="Gene3D" id="1.10.10.2030">
    <property type="entry name" value="DNA/RNA-binding protein Kin17, conserved domain"/>
    <property type="match status" value="1"/>
</dbReference>
<sequence length="1031" mass="115425">MASTKRKDPAIATAVCIAPSMTATTSSIATAVGLAAHGGTANSLAHARLELLQQPPSEWYKDQNGRKATFTLRVKKQGGGCAGCASHRHLNVQLLYQNGKVVDNQEIMRVTAGLCLDSLDESTLAIRISEVSKNHQNQRFRVKIQLPTCHAAPATLPAAVITEPILVLSKKNKRSAVKAAPDQDGSTPKKSKTDKDVATTLTTRDHQETPERVEPVAAARALSFSSGVSSSSFDTFSDFSNRAEPIVRFASNDSVSLWANAAYNFLHKLQWLRLPGNDSELPFGCPSCCERFASEPKHTLDCDLAMLLQQSEMCSTGLPTAINANVESATDFKPPLPALARGISSVSTLVDEQPEQRLSQMHYSFAWQTSKETPAWQPSKEAPAKSINLSSWEGYSSLSKIMFSMETEKKGAENPAMGNIKTESGYPANNNAVLLNISEVPEFHLSKHLSVDFSRLVDEKTLPAGAAAILKEHDEQLNGDANLLCSLSRVSLSEIFNDDSSSNDKDDCSSNSNANDKASRVSQDHATVQKATNSSVCWIVSEDFHNCGFPALDQFKTLIGFYLPRSEPGSLRFFPELYPLPVPMMKEFQAALEKWEKDGKHVHQRRPREAPDAFQQRVFGAHDQTSSDWSTTMAKHDFLTPKAIANRIKAKGLQKLRWFCQVCQKQCRDENGFKCHTSSESHQRQMLIVANNPDKFMSEYSEQFETAFLENLRRRHSTTRVRANVVYNEYIQDKLHVHMNATQWTTLNSFVQYLGRTGKCMVDETEKGWYIQYIDRDPRKLARQQELEKKQKSDLDHEERNRLFIERQLKLAQQGEAADDSETTRPTKLQRTDDGEKIKISLSSALKTKDTVSSKPVVASTNVFEAARDDKRLEDQKSGKLTATEQLMRENERHKEQNLKKRHMEEEKTARSENWIAPGIVVKVLNKKLAGGRYHKQKGVIKAVEDKFCATVEMLETQDTLKLDQDDLETVIPKVGRRVKIVNGRGRGSVAKLLCIDIDRFCVDLEIDSGSRRGEILKRVEYEDISRLAEE</sequence>
<comment type="similarity">
    <text evidence="1">Belongs to the KIN17 family.</text>
</comment>
<dbReference type="FunFam" id="1.10.10.2030:FF:000001">
    <property type="entry name" value="DNA/RNA-binding protein KIN17, putative"/>
    <property type="match status" value="1"/>
</dbReference>
<dbReference type="FunFam" id="2.30.30.30:FF:000021">
    <property type="entry name" value="DNA/RNA-binding protein KIN17, putative"/>
    <property type="match status" value="1"/>
</dbReference>
<dbReference type="GO" id="GO:0005634">
    <property type="term" value="C:nucleus"/>
    <property type="evidence" value="ECO:0007669"/>
    <property type="project" value="TreeGrafter"/>
</dbReference>
<dbReference type="CDD" id="cd13155">
    <property type="entry name" value="KOW_KIN17"/>
    <property type="match status" value="1"/>
</dbReference>
<dbReference type="PANTHER" id="PTHR12805">
    <property type="entry name" value="KIN17 KIN, ANTIGENIC DETERMINANT OF RECA PROTEIN HOMOLOG"/>
    <property type="match status" value="1"/>
</dbReference>
<evidence type="ECO:0000256" key="2">
    <source>
        <dbReference type="ARBA" id="ARBA00022723"/>
    </source>
</evidence>
<organism evidence="7 8">
    <name type="scientific">Lagenidium giganteum</name>
    <dbReference type="NCBI Taxonomy" id="4803"/>
    <lineage>
        <taxon>Eukaryota</taxon>
        <taxon>Sar</taxon>
        <taxon>Stramenopiles</taxon>
        <taxon>Oomycota</taxon>
        <taxon>Peronosporomycetes</taxon>
        <taxon>Pythiales</taxon>
        <taxon>Pythiaceae</taxon>
    </lineage>
</organism>
<evidence type="ECO:0000256" key="1">
    <source>
        <dbReference type="ARBA" id="ARBA00008517"/>
    </source>
</evidence>
<dbReference type="Pfam" id="PF25092">
    <property type="entry name" value="SH3_KIN17_C"/>
    <property type="match status" value="1"/>
</dbReference>